<proteinExistence type="predicted"/>
<dbReference type="Proteomes" id="UP000886611">
    <property type="component" value="Unassembled WGS sequence"/>
</dbReference>
<dbReference type="GO" id="GO:0010008">
    <property type="term" value="C:endosome membrane"/>
    <property type="evidence" value="ECO:0007669"/>
    <property type="project" value="TreeGrafter"/>
</dbReference>
<dbReference type="InterPro" id="IPR031508">
    <property type="entry name" value="TMEM108"/>
</dbReference>
<dbReference type="GO" id="GO:0097484">
    <property type="term" value="P:dendrite extension"/>
    <property type="evidence" value="ECO:0007669"/>
    <property type="project" value="TreeGrafter"/>
</dbReference>
<sequence length="563" mass="61279">MATISLTIALLGYYSLQGLYSIWEQTKKEEAAVCFPILAYAEPSLLPLLVIAQVVASVLSRMCRCTAVPKIHKHLTMRTRARPTFGSAGLGNFMLSAHDYQLITTAMVYAGVVLILAQTEEFVSTTRELSSSQTVLDSRKDLTVSSTVLGTSGSHFALTDLQESFLNEGHLQEHLGKHISYIPSSGIIVPTSVNTLPVTWENATPDKNVTDPYNLKITELNLSADSHHPFTIAPLNNEQMHLAESMRPLLMDTTAGPALPYFTTELQPSSVSNANSDISESLKHLTNSVPIAILYGLKSTEQETPVLDISKTIPLVVLQTASGSLNYPMDNYNISESSSFIGLASSGSFLLASPAGTQVHSLHWSLQPTKESGNFSVNTLEMVQQKDLTLNQTVELSKADGIEPWIGSSTTQSPSTVTGNFLNRLVPPGAKGSGHPGNLSHVTEVDKPHQRATICLSKVDIVWIILAISVPVSSCSVLLTVCCMRKKKKTSNPENNLSYWNNTITMDYFNRHAVDLPREIQSLEAVEDQEPCSPPNGDYIESGVVLVNPFCQETLFTNTASEI</sequence>
<keyword evidence="2" id="KW-1185">Reference proteome</keyword>
<evidence type="ECO:0000313" key="2">
    <source>
        <dbReference type="Proteomes" id="UP000886611"/>
    </source>
</evidence>
<dbReference type="GO" id="GO:0097106">
    <property type="term" value="P:postsynaptic density organization"/>
    <property type="evidence" value="ECO:0007669"/>
    <property type="project" value="TreeGrafter"/>
</dbReference>
<dbReference type="GO" id="GO:0014069">
    <property type="term" value="C:postsynaptic density"/>
    <property type="evidence" value="ECO:0007669"/>
    <property type="project" value="TreeGrafter"/>
</dbReference>
<comment type="caution">
    <text evidence="1">The sequence shown here is derived from an EMBL/GenBank/DDBJ whole genome shotgun (WGS) entry which is preliminary data.</text>
</comment>
<dbReference type="Pfam" id="PF15759">
    <property type="entry name" value="TMEM108"/>
    <property type="match status" value="1"/>
</dbReference>
<dbReference type="AlphaFoldDB" id="A0A8X7WXY4"/>
<dbReference type="PANTHER" id="PTHR28673:SF1">
    <property type="entry name" value="TRANSMEMBRANE PROTEIN 108"/>
    <property type="match status" value="1"/>
</dbReference>
<gene>
    <name evidence="1" type="primary">Tmem108</name>
    <name evidence="1" type="ORF">GTO96_0018210</name>
</gene>
<dbReference type="GO" id="GO:0008090">
    <property type="term" value="P:retrograde axonal transport"/>
    <property type="evidence" value="ECO:0007669"/>
    <property type="project" value="TreeGrafter"/>
</dbReference>
<evidence type="ECO:0000313" key="1">
    <source>
        <dbReference type="EMBL" id="KAG2458150.1"/>
    </source>
</evidence>
<reference evidence="1 2" key="1">
    <citation type="journal article" date="2021" name="Cell">
        <title>Tracing the genetic footprints of vertebrate landing in non-teleost ray-finned fishes.</title>
        <authorList>
            <person name="Bi X."/>
            <person name="Wang K."/>
            <person name="Yang L."/>
            <person name="Pan H."/>
            <person name="Jiang H."/>
            <person name="Wei Q."/>
            <person name="Fang M."/>
            <person name="Yu H."/>
            <person name="Zhu C."/>
            <person name="Cai Y."/>
            <person name="He Y."/>
            <person name="Gan X."/>
            <person name="Zeng H."/>
            <person name="Yu D."/>
            <person name="Zhu Y."/>
            <person name="Jiang H."/>
            <person name="Qiu Q."/>
            <person name="Yang H."/>
            <person name="Zhang Y.E."/>
            <person name="Wang W."/>
            <person name="Zhu M."/>
            <person name="He S."/>
            <person name="Zhang G."/>
        </authorList>
    </citation>
    <scope>NUCLEOTIDE SEQUENCE [LARGE SCALE GENOMIC DNA]</scope>
    <source>
        <strain evidence="1">Bchr_013</strain>
    </source>
</reference>
<protein>
    <submittedName>
        <fullName evidence="1">TM108 protein</fullName>
    </submittedName>
</protein>
<dbReference type="GO" id="GO:0005769">
    <property type="term" value="C:early endosome"/>
    <property type="evidence" value="ECO:0007669"/>
    <property type="project" value="TreeGrafter"/>
</dbReference>
<dbReference type="PANTHER" id="PTHR28673">
    <property type="entry name" value="TRANSMEMBRANE PROTEIN 108"/>
    <property type="match status" value="1"/>
</dbReference>
<dbReference type="GO" id="GO:1904115">
    <property type="term" value="C:axon cytoplasm"/>
    <property type="evidence" value="ECO:0007669"/>
    <property type="project" value="GOC"/>
</dbReference>
<feature type="non-terminal residue" evidence="1">
    <location>
        <position position="563"/>
    </location>
</feature>
<name>A0A8X7WXY4_POLSE</name>
<dbReference type="EMBL" id="JAATIS010007298">
    <property type="protein sequence ID" value="KAG2458150.1"/>
    <property type="molecule type" value="Genomic_DNA"/>
</dbReference>
<feature type="non-terminal residue" evidence="1">
    <location>
        <position position="1"/>
    </location>
</feature>
<organism evidence="1 2">
    <name type="scientific">Polypterus senegalus</name>
    <name type="common">Senegal bichir</name>
    <dbReference type="NCBI Taxonomy" id="55291"/>
    <lineage>
        <taxon>Eukaryota</taxon>
        <taxon>Metazoa</taxon>
        <taxon>Chordata</taxon>
        <taxon>Craniata</taxon>
        <taxon>Vertebrata</taxon>
        <taxon>Euteleostomi</taxon>
        <taxon>Actinopterygii</taxon>
        <taxon>Polypteriformes</taxon>
        <taxon>Polypteridae</taxon>
        <taxon>Polypterus</taxon>
    </lineage>
</organism>
<accession>A0A8X7WXY4</accession>